<comment type="caution">
    <text evidence="2">The sequence shown here is derived from an EMBL/GenBank/DDBJ whole genome shotgun (WGS) entry which is preliminary data.</text>
</comment>
<organism evidence="2 3">
    <name type="scientific">Pinctada imbricata</name>
    <name type="common">Atlantic pearl-oyster</name>
    <name type="synonym">Pinctada martensii</name>
    <dbReference type="NCBI Taxonomy" id="66713"/>
    <lineage>
        <taxon>Eukaryota</taxon>
        <taxon>Metazoa</taxon>
        <taxon>Spiralia</taxon>
        <taxon>Lophotrochozoa</taxon>
        <taxon>Mollusca</taxon>
        <taxon>Bivalvia</taxon>
        <taxon>Autobranchia</taxon>
        <taxon>Pteriomorphia</taxon>
        <taxon>Pterioida</taxon>
        <taxon>Pterioidea</taxon>
        <taxon>Pteriidae</taxon>
        <taxon>Pinctada</taxon>
    </lineage>
</organism>
<reference evidence="2" key="1">
    <citation type="submission" date="2019-08" db="EMBL/GenBank/DDBJ databases">
        <title>The improved chromosome-level genome for the pearl oyster Pinctada fucata martensii using PacBio sequencing and Hi-C.</title>
        <authorList>
            <person name="Zheng Z."/>
        </authorList>
    </citation>
    <scope>NUCLEOTIDE SEQUENCE</scope>
    <source>
        <strain evidence="2">ZZ-2019</strain>
        <tissue evidence="2">Adductor muscle</tissue>
    </source>
</reference>
<dbReference type="Pfam" id="PF25431">
    <property type="entry name" value="zf-C17orf113"/>
    <property type="match status" value="1"/>
</dbReference>
<evidence type="ECO:0000313" key="3">
    <source>
        <dbReference type="Proteomes" id="UP001186944"/>
    </source>
</evidence>
<dbReference type="InterPro" id="IPR057456">
    <property type="entry name" value="Znf_C17orf113"/>
</dbReference>
<evidence type="ECO:0000313" key="2">
    <source>
        <dbReference type="EMBL" id="KAK3095332.1"/>
    </source>
</evidence>
<feature type="domain" description="C17orf113 probable zinc finger" evidence="1">
    <location>
        <begin position="53"/>
        <end position="94"/>
    </location>
</feature>
<name>A0AA88XZ86_PINIB</name>
<dbReference type="EMBL" id="VSWD01000008">
    <property type="protein sequence ID" value="KAK3095332.1"/>
    <property type="molecule type" value="Genomic_DNA"/>
</dbReference>
<dbReference type="Proteomes" id="UP001186944">
    <property type="component" value="Unassembled WGS sequence"/>
</dbReference>
<dbReference type="PANTHER" id="PTHR46880:SF9">
    <property type="entry name" value="ZINC FINGER PROTEIN 862"/>
    <property type="match status" value="1"/>
</dbReference>
<dbReference type="InterPro" id="IPR012337">
    <property type="entry name" value="RNaseH-like_sf"/>
</dbReference>
<accession>A0AA88XZ86</accession>
<proteinExistence type="predicted"/>
<dbReference type="SUPFAM" id="SSF53098">
    <property type="entry name" value="Ribonuclease H-like"/>
    <property type="match status" value="1"/>
</dbReference>
<gene>
    <name evidence="2" type="ORF">FSP39_013325</name>
</gene>
<protein>
    <recommendedName>
        <fullName evidence="1">C17orf113 probable zinc finger domain-containing protein</fullName>
    </recommendedName>
</protein>
<evidence type="ECO:0000259" key="1">
    <source>
        <dbReference type="Pfam" id="PF25431"/>
    </source>
</evidence>
<dbReference type="PANTHER" id="PTHR46880">
    <property type="entry name" value="RAS-ASSOCIATING DOMAIN-CONTAINING PROTEIN"/>
    <property type="match status" value="1"/>
</dbReference>
<sequence length="692" mass="78709">MNAFELLKQAQAKKRKTDIEGSGNQINKHKKYELKRSRNFVDRWCEGRPWLINENDKMFCTWCRDNKVDSNFVTGTGNFKLETVKQHEATKWHIYYAAKYAKAEGEAPAVKCLKQLLQQDAEKLQHKFRTAHALAKHGKSFLDFNFICSLDKVKGLDVGSTYCNDKAAKCFVASIAYTERMKIIDKIRDAKFFSFSCDGTTDFTGEDLECFYIRICSKGTIEDVFIHIGSPESSSSEDIFNYVMEMFKTNDIDIKKLVGFTADGASNMQGLKTGLAARLLVDTPHLVITHCVAHRLELAFKDAIKASSKSMYDRAMTLLLGLHYLYKRSPKMKKSLKRSFAALNQKQILPTRVGGTRWLPHVSKALYTFFKGYSAIRQQLENASHANPKAEGLVKLMQDGQLMVFLLLLKELIFHLMKLSLYLQREGLVLSDAYVRVEATKNVLAQLDKRKEVKEAELSVQTKTYDDQPLVFKGQCHPYTIISKLTQSITNAMAIRFKDNEVVDATSIVSFANWPVPKSVSIADYGDKEVELLASRFDQVLKYADVEVCECITEWTLLKTQVYKRYSKELVDQQLTWATVNHGCSDLGNILSLIELVLSLPATSVRNECLFSTMKLVKGKRRGRLTNSTLDDLLLIAVQSPSINDFDPDDAILHWMVCVCSQIVFQNVQICMNISFCFNVNFEIVLFMIPNI</sequence>
<dbReference type="AlphaFoldDB" id="A0AA88XZ86"/>
<keyword evidence="3" id="KW-1185">Reference proteome</keyword>